<name>A0A1Y1JEG7_PLAGO</name>
<dbReference type="InterPro" id="IPR022089">
    <property type="entry name" value="Plasmodium-antigen_C"/>
</dbReference>
<dbReference type="OrthoDB" id="371770at2759"/>
<protein>
    <submittedName>
        <fullName evidence="4">Tryptophan-rich antigen</fullName>
    </submittedName>
</protein>
<organism evidence="4 5">
    <name type="scientific">Plasmodium gonderi</name>
    <dbReference type="NCBI Taxonomy" id="77519"/>
    <lineage>
        <taxon>Eukaryota</taxon>
        <taxon>Sar</taxon>
        <taxon>Alveolata</taxon>
        <taxon>Apicomplexa</taxon>
        <taxon>Aconoidasida</taxon>
        <taxon>Haemosporida</taxon>
        <taxon>Plasmodiidae</taxon>
        <taxon>Plasmodium</taxon>
        <taxon>Plasmodium (Plasmodium)</taxon>
    </lineage>
</organism>
<keyword evidence="2" id="KW-0472">Membrane</keyword>
<keyword evidence="2" id="KW-0812">Transmembrane</keyword>
<feature type="compositionally biased region" description="Basic and acidic residues" evidence="1">
    <location>
        <begin position="93"/>
        <end position="110"/>
    </location>
</feature>
<evidence type="ECO:0000313" key="5">
    <source>
        <dbReference type="Proteomes" id="UP000195521"/>
    </source>
</evidence>
<evidence type="ECO:0000259" key="3">
    <source>
        <dbReference type="Pfam" id="PF12319"/>
    </source>
</evidence>
<feature type="compositionally biased region" description="Acidic residues" evidence="1">
    <location>
        <begin position="74"/>
        <end position="92"/>
    </location>
</feature>
<sequence length="413" mass="50587">MDSTENVPQCAVKNVFTSFSPKPSSSTLAANLDEKFAYLFATFVLPLIYFFLNYIFSRSNRCAIEWVKRKQENDESEEDSDEYYDTSEGEENPNEKEFEGKEKHLKEEGTKNTGKPVIEEGKCINKSDLTGMPEDEDELEEWKSNKWKKFMSNLEDEWHLLNLWIEGEKKKWIESKDKELEKWLKEIENNLMQSDTIKKEYQHEFLNNSLENIDEGQIKKQLKSEIKSYIYKNWKYWLGENESHLHTWLIKQWTQWKKKQLHNFKMNEWKYEEDKYWNEWEKNQTMKWLYFNENRKYNIWKNRIANEKKEWDNWVKIKEESVIYNKHKKWTQWIKRKKPIIIKWIESIADKCVEDEKWRTFINEEYDEFTQDEYMEIKEIPKKKNVINKFKSKKKGLNSIFVNYENKLPAIEE</sequence>
<reference evidence="5" key="1">
    <citation type="submission" date="2017-04" db="EMBL/GenBank/DDBJ databases">
        <title>Plasmodium gonderi genome.</title>
        <authorList>
            <person name="Arisue N."/>
            <person name="Honma H."/>
            <person name="Kawai S."/>
            <person name="Tougan T."/>
            <person name="Tanabe K."/>
            <person name="Horii T."/>
        </authorList>
    </citation>
    <scope>NUCLEOTIDE SEQUENCE [LARGE SCALE GENOMIC DNA]</scope>
    <source>
        <strain evidence="5">ATCC 30045</strain>
    </source>
</reference>
<accession>A0A1Y1JEG7</accession>
<feature type="transmembrane region" description="Helical" evidence="2">
    <location>
        <begin position="36"/>
        <end position="56"/>
    </location>
</feature>
<dbReference type="Pfam" id="PF12319">
    <property type="entry name" value="TryThrA_C"/>
    <property type="match status" value="1"/>
</dbReference>
<keyword evidence="5" id="KW-1185">Reference proteome</keyword>
<evidence type="ECO:0000256" key="2">
    <source>
        <dbReference type="SAM" id="Phobius"/>
    </source>
</evidence>
<dbReference type="Proteomes" id="UP000195521">
    <property type="component" value="Unassembled WGS sequence"/>
</dbReference>
<feature type="region of interest" description="Disordered" evidence="1">
    <location>
        <begin position="69"/>
        <end position="135"/>
    </location>
</feature>
<dbReference type="GeneID" id="39746318"/>
<proteinExistence type="predicted"/>
<dbReference type="AlphaFoldDB" id="A0A1Y1JEG7"/>
<gene>
    <name evidence="4" type="ORF">PGO_050170</name>
</gene>
<evidence type="ECO:0000256" key="1">
    <source>
        <dbReference type="SAM" id="MobiDB-lite"/>
    </source>
</evidence>
<dbReference type="OMA" id="TETWKWL"/>
<comment type="caution">
    <text evidence="4">The sequence shown here is derived from an EMBL/GenBank/DDBJ whole genome shotgun (WGS) entry which is preliminary data.</text>
</comment>
<dbReference type="RefSeq" id="XP_028542196.1">
    <property type="nucleotide sequence ID" value="XM_028686395.1"/>
</dbReference>
<keyword evidence="2" id="KW-1133">Transmembrane helix</keyword>
<evidence type="ECO:0000313" key="4">
    <source>
        <dbReference type="EMBL" id="GAW79607.1"/>
    </source>
</evidence>
<dbReference type="EMBL" id="BDQF01000005">
    <property type="protein sequence ID" value="GAW79607.1"/>
    <property type="molecule type" value="Genomic_DNA"/>
</dbReference>
<feature type="domain" description="Tryptophan/threonine-rich plasmodium antigen C-terminal" evidence="3">
    <location>
        <begin position="146"/>
        <end position="360"/>
    </location>
</feature>